<dbReference type="VEuPathDB" id="FungiDB:ASPFODRAFT_49603"/>
<sequence length="83" mass="9015">MARNCSLGFCGHRGSEKTRGRMATPTGFNGCTSAPSPTQQARMETDREAGRTREPSEGSGDWRGSCLDSDRLDWSNTEHPPIG</sequence>
<gene>
    <name evidence="2" type="ORF">RIB2604_01005950</name>
</gene>
<comment type="caution">
    <text evidence="2">The sequence shown here is derived from an EMBL/GenBank/DDBJ whole genome shotgun (WGS) entry which is preliminary data.</text>
</comment>
<dbReference type="AlphaFoldDB" id="A0A146F7Q5"/>
<accession>A0A146F7Q5</accession>
<feature type="compositionally biased region" description="Polar residues" evidence="1">
    <location>
        <begin position="74"/>
        <end position="83"/>
    </location>
</feature>
<feature type="region of interest" description="Disordered" evidence="1">
    <location>
        <begin position="13"/>
        <end position="83"/>
    </location>
</feature>
<keyword evidence="2" id="KW-0808">Transferase</keyword>
<dbReference type="GO" id="GO:0016740">
    <property type="term" value="F:transferase activity"/>
    <property type="evidence" value="ECO:0007669"/>
    <property type="project" value="UniProtKB-KW"/>
</dbReference>
<evidence type="ECO:0000313" key="3">
    <source>
        <dbReference type="Proteomes" id="UP000075230"/>
    </source>
</evidence>
<protein>
    <submittedName>
        <fullName evidence="2">Arylsulfotransferase</fullName>
    </submittedName>
</protein>
<reference evidence="2 3" key="1">
    <citation type="journal article" date="2016" name="DNA Res.">
        <title>Genome sequence of Aspergillus luchuensis NBRC 4314.</title>
        <authorList>
            <person name="Yamada O."/>
            <person name="Machida M."/>
            <person name="Hosoyama A."/>
            <person name="Goto M."/>
            <person name="Takahashi T."/>
            <person name="Futagami T."/>
            <person name="Yamagata Y."/>
            <person name="Takeuchi M."/>
            <person name="Kobayashi T."/>
            <person name="Koike H."/>
            <person name="Abe K."/>
            <person name="Asai K."/>
            <person name="Arita M."/>
            <person name="Fujita N."/>
            <person name="Fukuda K."/>
            <person name="Higa K."/>
            <person name="Horikawa H."/>
            <person name="Ishikawa T."/>
            <person name="Jinno K."/>
            <person name="Kato Y."/>
            <person name="Kirimura K."/>
            <person name="Mizutani O."/>
            <person name="Nakasone K."/>
            <person name="Sano M."/>
            <person name="Shiraishi Y."/>
            <person name="Tsukahara M."/>
            <person name="Gomi K."/>
        </authorList>
    </citation>
    <scope>NUCLEOTIDE SEQUENCE [LARGE SCALE GENOMIC DNA]</scope>
    <source>
        <strain evidence="2 3">RIB 2604</strain>
    </source>
</reference>
<name>A0A146F7Q5_ASPKA</name>
<reference evidence="3" key="2">
    <citation type="submission" date="2016-02" db="EMBL/GenBank/DDBJ databases">
        <title>Genome sequencing of Aspergillus luchuensis NBRC 4314.</title>
        <authorList>
            <person name="Yamada O."/>
        </authorList>
    </citation>
    <scope>NUCLEOTIDE SEQUENCE [LARGE SCALE GENOMIC DNA]</scope>
    <source>
        <strain evidence="3">RIB 2604</strain>
    </source>
</reference>
<dbReference type="EMBL" id="BCWF01000010">
    <property type="protein sequence ID" value="GAT21703.1"/>
    <property type="molecule type" value="Genomic_DNA"/>
</dbReference>
<evidence type="ECO:0000256" key="1">
    <source>
        <dbReference type="SAM" id="MobiDB-lite"/>
    </source>
</evidence>
<organism evidence="2 3">
    <name type="scientific">Aspergillus kawachii</name>
    <name type="common">White koji mold</name>
    <name type="synonym">Aspergillus awamori var. kawachi</name>
    <dbReference type="NCBI Taxonomy" id="1069201"/>
    <lineage>
        <taxon>Eukaryota</taxon>
        <taxon>Fungi</taxon>
        <taxon>Dikarya</taxon>
        <taxon>Ascomycota</taxon>
        <taxon>Pezizomycotina</taxon>
        <taxon>Eurotiomycetes</taxon>
        <taxon>Eurotiomycetidae</taxon>
        <taxon>Eurotiales</taxon>
        <taxon>Aspergillaceae</taxon>
        <taxon>Aspergillus</taxon>
        <taxon>Aspergillus subgen. Circumdati</taxon>
    </lineage>
</organism>
<evidence type="ECO:0000313" key="2">
    <source>
        <dbReference type="EMBL" id="GAT21703.1"/>
    </source>
</evidence>
<feature type="compositionally biased region" description="Basic and acidic residues" evidence="1">
    <location>
        <begin position="43"/>
        <end position="56"/>
    </location>
</feature>
<feature type="compositionally biased region" description="Polar residues" evidence="1">
    <location>
        <begin position="26"/>
        <end position="42"/>
    </location>
</feature>
<dbReference type="Proteomes" id="UP000075230">
    <property type="component" value="Unassembled WGS sequence"/>
</dbReference>
<proteinExistence type="predicted"/>